<feature type="domain" description="RNase III" evidence="9">
    <location>
        <begin position="146"/>
        <end position="281"/>
    </location>
</feature>
<proteinExistence type="inferred from homology"/>
<dbReference type="FunFam" id="3.30.160.20:FF:000037">
    <property type="entry name" value="39S ribosomal protein L44, mitochondrial"/>
    <property type="match status" value="1"/>
</dbReference>
<dbReference type="InterPro" id="IPR055189">
    <property type="entry name" value="RM44_endonuclase"/>
</dbReference>
<dbReference type="PANTHER" id="PTHR11207">
    <property type="entry name" value="RIBONUCLEASE III"/>
    <property type="match status" value="1"/>
</dbReference>
<gene>
    <name evidence="10" type="ORF">HPB51_014671</name>
</gene>
<dbReference type="PROSITE" id="PS50142">
    <property type="entry name" value="RNASE_3_2"/>
    <property type="match status" value="1"/>
</dbReference>
<evidence type="ECO:0000256" key="2">
    <source>
        <dbReference type="ARBA" id="ARBA00022884"/>
    </source>
</evidence>
<evidence type="ECO:0000256" key="7">
    <source>
        <dbReference type="ARBA" id="ARBA00024034"/>
    </source>
</evidence>
<keyword evidence="11" id="KW-1185">Reference proteome</keyword>
<dbReference type="PANTHER" id="PTHR11207:SF5">
    <property type="entry name" value="LARGE RIBOSOMAL SUBUNIT PROTEIN ML44"/>
    <property type="match status" value="1"/>
</dbReference>
<name>A0A9J6F3J7_RHIMP</name>
<dbReference type="EMBL" id="JABSTU010000001">
    <property type="protein sequence ID" value="KAH8041390.1"/>
    <property type="molecule type" value="Genomic_DNA"/>
</dbReference>
<evidence type="ECO:0000256" key="3">
    <source>
        <dbReference type="ARBA" id="ARBA00022946"/>
    </source>
</evidence>
<dbReference type="InterPro" id="IPR044444">
    <property type="entry name" value="Ribosomal_mL44_DSRM_metazoa"/>
</dbReference>
<organism evidence="10 11">
    <name type="scientific">Rhipicephalus microplus</name>
    <name type="common">Cattle tick</name>
    <name type="synonym">Boophilus microplus</name>
    <dbReference type="NCBI Taxonomy" id="6941"/>
    <lineage>
        <taxon>Eukaryota</taxon>
        <taxon>Metazoa</taxon>
        <taxon>Ecdysozoa</taxon>
        <taxon>Arthropoda</taxon>
        <taxon>Chelicerata</taxon>
        <taxon>Arachnida</taxon>
        <taxon>Acari</taxon>
        <taxon>Parasitiformes</taxon>
        <taxon>Ixodida</taxon>
        <taxon>Ixodoidea</taxon>
        <taxon>Ixodidae</taxon>
        <taxon>Rhipicephalinae</taxon>
        <taxon>Rhipicephalus</taxon>
        <taxon>Boophilus</taxon>
    </lineage>
</organism>
<evidence type="ECO:0000256" key="6">
    <source>
        <dbReference type="ARBA" id="ARBA00023274"/>
    </source>
</evidence>
<dbReference type="Pfam" id="PF22892">
    <property type="entry name" value="DSRM_MRPL44"/>
    <property type="match status" value="1"/>
</dbReference>
<evidence type="ECO:0000256" key="1">
    <source>
        <dbReference type="ARBA" id="ARBA00004173"/>
    </source>
</evidence>
<dbReference type="CDD" id="cd19874">
    <property type="entry name" value="DSRM_MRPL44"/>
    <property type="match status" value="1"/>
</dbReference>
<accession>A0A9J6F3J7</accession>
<dbReference type="GO" id="GO:0004525">
    <property type="term" value="F:ribonuclease III activity"/>
    <property type="evidence" value="ECO:0007669"/>
    <property type="project" value="InterPro"/>
</dbReference>
<dbReference type="GO" id="GO:0005762">
    <property type="term" value="C:mitochondrial large ribosomal subunit"/>
    <property type="evidence" value="ECO:0007669"/>
    <property type="project" value="TreeGrafter"/>
</dbReference>
<dbReference type="InterPro" id="IPR000999">
    <property type="entry name" value="RNase_III_dom"/>
</dbReference>
<keyword evidence="5" id="KW-0496">Mitochondrion</keyword>
<dbReference type="GO" id="GO:0070877">
    <property type="term" value="C:microprocessor complex"/>
    <property type="evidence" value="ECO:0007669"/>
    <property type="project" value="TreeGrafter"/>
</dbReference>
<keyword evidence="2" id="KW-0694">RNA-binding</keyword>
<dbReference type="Gene3D" id="3.30.160.20">
    <property type="match status" value="1"/>
</dbReference>
<comment type="subcellular location">
    <subcellularLocation>
        <location evidence="1">Mitochondrion</location>
    </subcellularLocation>
</comment>
<comment type="caution">
    <text evidence="10">The sequence shown here is derived from an EMBL/GenBank/DDBJ whole genome shotgun (WGS) entry which is preliminary data.</text>
</comment>
<evidence type="ECO:0000259" key="9">
    <source>
        <dbReference type="PROSITE" id="PS50142"/>
    </source>
</evidence>
<evidence type="ECO:0000256" key="5">
    <source>
        <dbReference type="ARBA" id="ARBA00023128"/>
    </source>
</evidence>
<protein>
    <recommendedName>
        <fullName evidence="8">Large ribosomal subunit protein mL44</fullName>
    </recommendedName>
</protein>
<evidence type="ECO:0000313" key="11">
    <source>
        <dbReference type="Proteomes" id="UP000821866"/>
    </source>
</evidence>
<keyword evidence="3" id="KW-0809">Transit peptide</keyword>
<keyword evidence="6" id="KW-0687">Ribonucleoprotein</keyword>
<reference evidence="10" key="2">
    <citation type="submission" date="2021-09" db="EMBL/GenBank/DDBJ databases">
        <authorList>
            <person name="Jia N."/>
            <person name="Wang J."/>
            <person name="Shi W."/>
            <person name="Du L."/>
            <person name="Sun Y."/>
            <person name="Zhan W."/>
            <person name="Jiang J."/>
            <person name="Wang Q."/>
            <person name="Zhang B."/>
            <person name="Ji P."/>
            <person name="Sakyi L.B."/>
            <person name="Cui X."/>
            <person name="Yuan T."/>
            <person name="Jiang B."/>
            <person name="Yang W."/>
            <person name="Lam T.T.-Y."/>
            <person name="Chang Q."/>
            <person name="Ding S."/>
            <person name="Wang X."/>
            <person name="Zhu J."/>
            <person name="Ruan X."/>
            <person name="Zhao L."/>
            <person name="Wei J."/>
            <person name="Que T."/>
            <person name="Du C."/>
            <person name="Cheng J."/>
            <person name="Dai P."/>
            <person name="Han X."/>
            <person name="Huang E."/>
            <person name="Gao Y."/>
            <person name="Liu J."/>
            <person name="Shao H."/>
            <person name="Ye R."/>
            <person name="Li L."/>
            <person name="Wei W."/>
            <person name="Wang X."/>
            <person name="Wang C."/>
            <person name="Huo Q."/>
            <person name="Li W."/>
            <person name="Guo W."/>
            <person name="Chen H."/>
            <person name="Chen S."/>
            <person name="Zhou L."/>
            <person name="Zhou L."/>
            <person name="Ni X."/>
            <person name="Tian J."/>
            <person name="Zhou Y."/>
            <person name="Sheng Y."/>
            <person name="Liu T."/>
            <person name="Pan Y."/>
            <person name="Xia L."/>
            <person name="Li J."/>
            <person name="Zhao F."/>
            <person name="Cao W."/>
        </authorList>
    </citation>
    <scope>NUCLEOTIDE SEQUENCE</scope>
    <source>
        <strain evidence="10">Rmic-2018</strain>
        <tissue evidence="10">Larvae</tissue>
    </source>
</reference>
<sequence>MTRSIIHLKRKVKRLKKKHADPKLFLDACASFQKRQIFRLCLEDEPSRAKLETHGGCVLLRCSPQQGAREFYSATMECLARFMMRTAPSALPLLRLQASPRFIQLCGYKRSVPPMRKEMKARRKRAGPEPLRHRSVRLEWNYDAEIYAFARRLGESWSDSTLRVAFVQSSYLERERQQREELGMQSDNADIGLTPNTDLSAAGYGLCKSYVQKSIVETFPKLPEDGVKALQDYLLSHSVLSQVSSSIGTSDLIMCADFPPEDSTLANVLMALIGGLLKDCGIERAQLFIRDFILTQLIGKDVCELWEIDDPHDRLAAVLQNSGRAPAEARLLWESGRNTLEATFCVGLYSDKQFLGCSAGETLTVATEMAARDALRRLFGLSLDRNAMPLALRHGQGTQTNSVAAL</sequence>
<reference evidence="10" key="1">
    <citation type="journal article" date="2020" name="Cell">
        <title>Large-Scale Comparative Analyses of Tick Genomes Elucidate Their Genetic Diversity and Vector Capacities.</title>
        <authorList>
            <consortium name="Tick Genome and Microbiome Consortium (TIGMIC)"/>
            <person name="Jia N."/>
            <person name="Wang J."/>
            <person name="Shi W."/>
            <person name="Du L."/>
            <person name="Sun Y."/>
            <person name="Zhan W."/>
            <person name="Jiang J.F."/>
            <person name="Wang Q."/>
            <person name="Zhang B."/>
            <person name="Ji P."/>
            <person name="Bell-Sakyi L."/>
            <person name="Cui X.M."/>
            <person name="Yuan T.T."/>
            <person name="Jiang B.G."/>
            <person name="Yang W.F."/>
            <person name="Lam T.T."/>
            <person name="Chang Q.C."/>
            <person name="Ding S.J."/>
            <person name="Wang X.J."/>
            <person name="Zhu J.G."/>
            <person name="Ruan X.D."/>
            <person name="Zhao L."/>
            <person name="Wei J.T."/>
            <person name="Ye R.Z."/>
            <person name="Que T.C."/>
            <person name="Du C.H."/>
            <person name="Zhou Y.H."/>
            <person name="Cheng J.X."/>
            <person name="Dai P.F."/>
            <person name="Guo W.B."/>
            <person name="Han X.H."/>
            <person name="Huang E.J."/>
            <person name="Li L.F."/>
            <person name="Wei W."/>
            <person name="Gao Y.C."/>
            <person name="Liu J.Z."/>
            <person name="Shao H.Z."/>
            <person name="Wang X."/>
            <person name="Wang C.C."/>
            <person name="Yang T.C."/>
            <person name="Huo Q.B."/>
            <person name="Li W."/>
            <person name="Chen H.Y."/>
            <person name="Chen S.E."/>
            <person name="Zhou L.G."/>
            <person name="Ni X.B."/>
            <person name="Tian J.H."/>
            <person name="Sheng Y."/>
            <person name="Liu T."/>
            <person name="Pan Y.S."/>
            <person name="Xia L.Y."/>
            <person name="Li J."/>
            <person name="Zhao F."/>
            <person name="Cao W.C."/>
        </authorList>
    </citation>
    <scope>NUCLEOTIDE SEQUENCE</scope>
    <source>
        <strain evidence="10">Rmic-2018</strain>
    </source>
</reference>
<dbReference type="AlphaFoldDB" id="A0A9J6F3J7"/>
<dbReference type="Gene3D" id="1.10.1520.10">
    <property type="entry name" value="Ribonuclease III domain"/>
    <property type="match status" value="1"/>
</dbReference>
<dbReference type="GO" id="GO:0070125">
    <property type="term" value="P:mitochondrial translational elongation"/>
    <property type="evidence" value="ECO:0007669"/>
    <property type="project" value="TreeGrafter"/>
</dbReference>
<dbReference type="VEuPathDB" id="VectorBase:LOC119186877"/>
<dbReference type="GO" id="GO:0003725">
    <property type="term" value="F:double-stranded RNA binding"/>
    <property type="evidence" value="ECO:0007669"/>
    <property type="project" value="InterPro"/>
</dbReference>
<dbReference type="GO" id="GO:0006396">
    <property type="term" value="P:RNA processing"/>
    <property type="evidence" value="ECO:0007669"/>
    <property type="project" value="InterPro"/>
</dbReference>
<comment type="similarity">
    <text evidence="7">Belongs to the ribonuclease III family. Mitochondrion-specific ribosomal protein mL44 subfamily.</text>
</comment>
<evidence type="ECO:0000256" key="8">
    <source>
        <dbReference type="ARBA" id="ARBA00035187"/>
    </source>
</evidence>
<keyword evidence="4" id="KW-0689">Ribosomal protein</keyword>
<dbReference type="InterPro" id="IPR036389">
    <property type="entry name" value="RNase_III_sf"/>
</dbReference>
<evidence type="ECO:0000256" key="4">
    <source>
        <dbReference type="ARBA" id="ARBA00022980"/>
    </source>
</evidence>
<dbReference type="FunFam" id="1.10.1520.10:FF:000039">
    <property type="entry name" value="39S ribosomal protein L44, mitochondrial"/>
    <property type="match status" value="1"/>
</dbReference>
<evidence type="ECO:0000313" key="10">
    <source>
        <dbReference type="EMBL" id="KAH8041390.1"/>
    </source>
</evidence>
<dbReference type="Pfam" id="PF22935">
    <property type="entry name" value="RM44_endonuclase"/>
    <property type="match status" value="1"/>
</dbReference>
<dbReference type="SUPFAM" id="SSF69065">
    <property type="entry name" value="RNase III domain-like"/>
    <property type="match status" value="1"/>
</dbReference>
<dbReference type="Proteomes" id="UP000821866">
    <property type="component" value="Chromosome 1"/>
</dbReference>